<dbReference type="PANTHER" id="PTHR21664:SF1">
    <property type="entry name" value="NUDC DOMAIN-CONTAINING PROTEIN 1"/>
    <property type="match status" value="1"/>
</dbReference>
<evidence type="ECO:0000256" key="1">
    <source>
        <dbReference type="ARBA" id="ARBA00004123"/>
    </source>
</evidence>
<dbReference type="InterPro" id="IPR037895">
    <property type="entry name" value="NUDCD1"/>
</dbReference>
<dbReference type="PANTHER" id="PTHR21664">
    <property type="entry name" value="CHRONIC MYELOGENOUS LEUKEMIA TUMOR ANTIGEN 66"/>
    <property type="match status" value="1"/>
</dbReference>
<dbReference type="GO" id="GO:0005634">
    <property type="term" value="C:nucleus"/>
    <property type="evidence" value="ECO:0007669"/>
    <property type="project" value="UniProtKB-SubCell"/>
</dbReference>
<evidence type="ECO:0000256" key="5">
    <source>
        <dbReference type="ARBA" id="ARBA00023242"/>
    </source>
</evidence>
<gene>
    <name evidence="7" type="ORF">TBIB3V08_LOCUS10833</name>
</gene>
<dbReference type="Gene3D" id="2.60.40.790">
    <property type="match status" value="1"/>
</dbReference>
<dbReference type="PROSITE" id="PS51203">
    <property type="entry name" value="CS"/>
    <property type="match status" value="1"/>
</dbReference>
<name>A0A7R9I7S3_9NEOP</name>
<evidence type="ECO:0000256" key="3">
    <source>
        <dbReference type="ARBA" id="ARBA00018915"/>
    </source>
</evidence>
<organism evidence="7">
    <name type="scientific">Timema bartmani</name>
    <dbReference type="NCBI Taxonomy" id="61472"/>
    <lineage>
        <taxon>Eukaryota</taxon>
        <taxon>Metazoa</taxon>
        <taxon>Ecdysozoa</taxon>
        <taxon>Arthropoda</taxon>
        <taxon>Hexapoda</taxon>
        <taxon>Insecta</taxon>
        <taxon>Pterygota</taxon>
        <taxon>Neoptera</taxon>
        <taxon>Polyneoptera</taxon>
        <taxon>Phasmatodea</taxon>
        <taxon>Timematodea</taxon>
        <taxon>Timematoidea</taxon>
        <taxon>Timematidae</taxon>
        <taxon>Timema</taxon>
    </lineage>
</organism>
<reference evidence="7" key="1">
    <citation type="submission" date="2020-11" db="EMBL/GenBank/DDBJ databases">
        <authorList>
            <person name="Tran Van P."/>
        </authorList>
    </citation>
    <scope>NUCLEOTIDE SEQUENCE</scope>
</reference>
<accession>A0A7R9I7S3</accession>
<dbReference type="Pfam" id="PF04969">
    <property type="entry name" value="CS"/>
    <property type="match status" value="1"/>
</dbReference>
<dbReference type="SUPFAM" id="SSF49764">
    <property type="entry name" value="HSP20-like chaperones"/>
    <property type="match status" value="1"/>
</dbReference>
<dbReference type="InterPro" id="IPR008978">
    <property type="entry name" value="HSP20-like_chaperone"/>
</dbReference>
<sequence length="391" mass="44006">MSNDTPFFNDQRVDHVLPSDDQYSFLHVKAFGLHNHLSADPWSTEYIYFIDKKWKIQRYIHSQTPSRVEELREVWELPSHHERRPGHYNPSMSFSSPELVVLTDGAGTLHLVNTGPRAGTAAWEPVHTLQKCHTDGAHLVLNTTTRVGCQLWRVETATPVKGSVPSRYQQVLFSEEVCGKETPFTILHSRTVDHEEVHCLLLHIDDRSAAGDSKETGPVFLNMVEWVTLVQGDSSTWSVRSVRRLCGPGNLDYTALEDTCSSVYIASDKPFHYTMDSENTIIEDKTEPLPITDASKPEYIWQQTSEDVTVWFQLPAMSIKSDINIVSDPNTLEVQWHDSILLGGSTCHRVDSTLTTWTLDAGKEGNPRQEEAGRVLGIASRGATCLGKCYE</sequence>
<evidence type="ECO:0000256" key="4">
    <source>
        <dbReference type="ARBA" id="ARBA00022490"/>
    </source>
</evidence>
<keyword evidence="5" id="KW-0539">Nucleus</keyword>
<evidence type="ECO:0000259" key="6">
    <source>
        <dbReference type="PROSITE" id="PS51203"/>
    </source>
</evidence>
<protein>
    <recommendedName>
        <fullName evidence="3">NudC domain-containing protein 1</fullName>
    </recommendedName>
</protein>
<dbReference type="EMBL" id="OD570162">
    <property type="protein sequence ID" value="CAD7448547.1"/>
    <property type="molecule type" value="Genomic_DNA"/>
</dbReference>
<proteinExistence type="predicted"/>
<keyword evidence="4" id="KW-0963">Cytoplasm</keyword>
<comment type="subcellular location">
    <subcellularLocation>
        <location evidence="2">Cytoplasm</location>
    </subcellularLocation>
    <subcellularLocation>
        <location evidence="1">Nucleus</location>
    </subcellularLocation>
</comment>
<feature type="domain" description="CS" evidence="6">
    <location>
        <begin position="294"/>
        <end position="391"/>
    </location>
</feature>
<dbReference type="AlphaFoldDB" id="A0A7R9I7S3"/>
<dbReference type="GO" id="GO:0005737">
    <property type="term" value="C:cytoplasm"/>
    <property type="evidence" value="ECO:0007669"/>
    <property type="project" value="UniProtKB-SubCell"/>
</dbReference>
<evidence type="ECO:0000256" key="2">
    <source>
        <dbReference type="ARBA" id="ARBA00004496"/>
    </source>
</evidence>
<dbReference type="InterPro" id="IPR007052">
    <property type="entry name" value="CS_dom"/>
</dbReference>
<evidence type="ECO:0000313" key="7">
    <source>
        <dbReference type="EMBL" id="CAD7448547.1"/>
    </source>
</evidence>